<name>A0AAW0D5N7_9AGAR</name>
<dbReference type="InterPro" id="IPR027113">
    <property type="entry name" value="Transc_fact_NFYB/HAP3"/>
</dbReference>
<feature type="region of interest" description="Disordered" evidence="5">
    <location>
        <begin position="383"/>
        <end position="407"/>
    </location>
</feature>
<keyword evidence="6" id="KW-1133">Transmembrane helix</keyword>
<dbReference type="Pfam" id="PF00808">
    <property type="entry name" value="CBFD_NFYB_HMF"/>
    <property type="match status" value="1"/>
</dbReference>
<dbReference type="SUPFAM" id="SSF47113">
    <property type="entry name" value="Histone-fold"/>
    <property type="match status" value="1"/>
</dbReference>
<dbReference type="GO" id="GO:0000978">
    <property type="term" value="F:RNA polymerase II cis-regulatory region sequence-specific DNA binding"/>
    <property type="evidence" value="ECO:0007669"/>
    <property type="project" value="TreeGrafter"/>
</dbReference>
<gene>
    <name evidence="9" type="ORF">R3P38DRAFT_2765070</name>
</gene>
<dbReference type="InterPro" id="IPR045339">
    <property type="entry name" value="DUF6534"/>
</dbReference>
<evidence type="ECO:0000256" key="1">
    <source>
        <dbReference type="ARBA" id="ARBA00009053"/>
    </source>
</evidence>
<proteinExistence type="inferred from homology"/>
<evidence type="ECO:0000256" key="5">
    <source>
        <dbReference type="SAM" id="MobiDB-lite"/>
    </source>
</evidence>
<dbReference type="EMBL" id="JAWWNJ010000010">
    <property type="protein sequence ID" value="KAK7046195.1"/>
    <property type="molecule type" value="Genomic_DNA"/>
</dbReference>
<dbReference type="AlphaFoldDB" id="A0AAW0D5N7"/>
<dbReference type="CDD" id="cd22907">
    <property type="entry name" value="HFD_NFYB"/>
    <property type="match status" value="1"/>
</dbReference>
<keyword evidence="6" id="KW-0812">Transmembrane</keyword>
<keyword evidence="4" id="KW-0804">Transcription</keyword>
<dbReference type="InterPro" id="IPR003958">
    <property type="entry name" value="CBFA_NFYB_domain"/>
</dbReference>
<dbReference type="Proteomes" id="UP001362999">
    <property type="component" value="Unassembled WGS sequence"/>
</dbReference>
<dbReference type="GO" id="GO:0046982">
    <property type="term" value="F:protein heterodimerization activity"/>
    <property type="evidence" value="ECO:0007669"/>
    <property type="project" value="InterPro"/>
</dbReference>
<feature type="compositionally biased region" description="Basic and acidic residues" evidence="5">
    <location>
        <begin position="332"/>
        <end position="343"/>
    </location>
</feature>
<dbReference type="FunFam" id="1.10.20.10:FF:000099">
    <property type="entry name" value="nuclear transcription factor Y subunit beta"/>
    <property type="match status" value="1"/>
</dbReference>
<feature type="transmembrane region" description="Helical" evidence="6">
    <location>
        <begin position="125"/>
        <end position="145"/>
    </location>
</feature>
<evidence type="ECO:0000256" key="6">
    <source>
        <dbReference type="SAM" id="Phobius"/>
    </source>
</evidence>
<accession>A0AAW0D5N7</accession>
<evidence type="ECO:0008006" key="11">
    <source>
        <dbReference type="Google" id="ProtNLM"/>
    </source>
</evidence>
<feature type="transmembrane region" description="Helical" evidence="6">
    <location>
        <begin position="20"/>
        <end position="40"/>
    </location>
</feature>
<feature type="domain" description="DUF6534" evidence="8">
    <location>
        <begin position="187"/>
        <end position="258"/>
    </location>
</feature>
<dbReference type="Pfam" id="PF20152">
    <property type="entry name" value="DUF6534"/>
    <property type="match status" value="1"/>
</dbReference>
<comment type="similarity">
    <text evidence="1">Belongs to the NFYB/HAP3 subunit family.</text>
</comment>
<reference evidence="9 10" key="1">
    <citation type="journal article" date="2024" name="J Genomics">
        <title>Draft genome sequencing and assembly of Favolaschia claudopus CIRM-BRFM 2984 isolated from oak limbs.</title>
        <authorList>
            <person name="Navarro D."/>
            <person name="Drula E."/>
            <person name="Chaduli D."/>
            <person name="Cazenave R."/>
            <person name="Ahrendt S."/>
            <person name="Wang J."/>
            <person name="Lipzen A."/>
            <person name="Daum C."/>
            <person name="Barry K."/>
            <person name="Grigoriev I.V."/>
            <person name="Favel A."/>
            <person name="Rosso M.N."/>
            <person name="Martin F."/>
        </authorList>
    </citation>
    <scope>NUCLEOTIDE SEQUENCE [LARGE SCALE GENOMIC DNA]</scope>
    <source>
        <strain evidence="9 10">CIRM-BRFM 2984</strain>
    </source>
</reference>
<keyword evidence="2" id="KW-0805">Transcription regulation</keyword>
<feature type="region of interest" description="Disordered" evidence="5">
    <location>
        <begin position="327"/>
        <end position="353"/>
    </location>
</feature>
<keyword evidence="10" id="KW-1185">Reference proteome</keyword>
<protein>
    <recommendedName>
        <fullName evidence="11">Transcription factor CBF/NF-Y/archaeal histone domain-containing protein</fullName>
    </recommendedName>
</protein>
<keyword evidence="6" id="KW-0472">Membrane</keyword>
<dbReference type="Gene3D" id="1.10.20.10">
    <property type="entry name" value="Histone, subunit A"/>
    <property type="match status" value="1"/>
</dbReference>
<evidence type="ECO:0000313" key="9">
    <source>
        <dbReference type="EMBL" id="KAK7046195.1"/>
    </source>
</evidence>
<dbReference type="InterPro" id="IPR009072">
    <property type="entry name" value="Histone-fold"/>
</dbReference>
<keyword evidence="3" id="KW-0238">DNA-binding</keyword>
<evidence type="ECO:0000256" key="2">
    <source>
        <dbReference type="ARBA" id="ARBA00023015"/>
    </source>
</evidence>
<organism evidence="9 10">
    <name type="scientific">Favolaschia claudopus</name>
    <dbReference type="NCBI Taxonomy" id="2862362"/>
    <lineage>
        <taxon>Eukaryota</taxon>
        <taxon>Fungi</taxon>
        <taxon>Dikarya</taxon>
        <taxon>Basidiomycota</taxon>
        <taxon>Agaricomycotina</taxon>
        <taxon>Agaricomycetes</taxon>
        <taxon>Agaricomycetidae</taxon>
        <taxon>Agaricales</taxon>
        <taxon>Marasmiineae</taxon>
        <taxon>Mycenaceae</taxon>
        <taxon>Favolaschia</taxon>
    </lineage>
</organism>
<dbReference type="PRINTS" id="PR00615">
    <property type="entry name" value="CCAATSUBUNTA"/>
</dbReference>
<feature type="transmembrane region" description="Helical" evidence="6">
    <location>
        <begin position="151"/>
        <end position="169"/>
    </location>
</feature>
<evidence type="ECO:0000259" key="8">
    <source>
        <dbReference type="Pfam" id="PF20152"/>
    </source>
</evidence>
<feature type="transmembrane region" description="Helical" evidence="6">
    <location>
        <begin position="93"/>
        <end position="113"/>
    </location>
</feature>
<evidence type="ECO:0000256" key="4">
    <source>
        <dbReference type="ARBA" id="ARBA00023163"/>
    </source>
</evidence>
<evidence type="ECO:0000256" key="3">
    <source>
        <dbReference type="ARBA" id="ARBA00023125"/>
    </source>
</evidence>
<dbReference type="GO" id="GO:0016602">
    <property type="term" value="C:CCAAT-binding factor complex"/>
    <property type="evidence" value="ECO:0007669"/>
    <property type="project" value="InterPro"/>
</dbReference>
<dbReference type="PANTHER" id="PTHR11064:SF9">
    <property type="entry name" value="NUCLEAR TRANSCRIPTION FACTOR Y SUBUNIT BETA"/>
    <property type="match status" value="1"/>
</dbReference>
<feature type="domain" description="Transcription factor CBF/NF-Y/archaeal histone" evidence="7">
    <location>
        <begin position="417"/>
        <end position="481"/>
    </location>
</feature>
<dbReference type="PANTHER" id="PTHR11064">
    <property type="entry name" value="CCAAT-BINDING TRANSCRIPTION FACTOR-RELATED"/>
    <property type="match status" value="1"/>
</dbReference>
<feature type="compositionally biased region" description="Polar residues" evidence="5">
    <location>
        <begin position="383"/>
        <end position="404"/>
    </location>
</feature>
<evidence type="ECO:0000313" key="10">
    <source>
        <dbReference type="Proteomes" id="UP001362999"/>
    </source>
</evidence>
<feature type="transmembrane region" description="Helical" evidence="6">
    <location>
        <begin position="181"/>
        <end position="202"/>
    </location>
</feature>
<comment type="caution">
    <text evidence="9">The sequence shown here is derived from an EMBL/GenBank/DDBJ whole genome shotgun (WGS) entry which is preliminary data.</text>
</comment>
<sequence length="525" mass="57013">MTSPFPPGFDVVQLSGPELITYLAEWSLFSTLTVQLYLYCQAFPNDRLWTKALVYLIYAIHLVEIILVTISAFKTFGFGFGDIAALTDSDVSSIWSDIIPALVSLIVQSFYAYRLRLLSQSWSIPGAIVAASVIANGCGLATVAFVLKGNLTTLAGGIVIYGLSAGNISQLTSRKISILGGIWLGGSALIDIVIAGCMTYYLTTNDAGFRRTKALVSKLVRLTIETGSLTAKVTKYSTPANVIPFLYANTMLVVLNARFQIVGGRSTYTSDVNIVSSMGYSRDTTTTGGSATIRGSDDEAVVSISRHVFTRSDTDAPVEMKFIHRCSPATREGQDDNTVHGKEAPAPTSFNLSGFFTTFRTTSESFFPPGRPMTEPQRMQILPQQRSGDPHASQSSAADQSPISENDIGEYREQDRFLPIANVSRIMKAAVPPSTKIGKDAKECVQECVSEFISFITSEAAERSLVEKRKTIGGEDILYAMNSLGFDNYAEVLKIYLAKLREHQTSSANTRVSDPFIEPRSGGGV</sequence>
<evidence type="ECO:0000259" key="7">
    <source>
        <dbReference type="Pfam" id="PF00808"/>
    </source>
</evidence>
<dbReference type="GO" id="GO:0001228">
    <property type="term" value="F:DNA-binding transcription activator activity, RNA polymerase II-specific"/>
    <property type="evidence" value="ECO:0007669"/>
    <property type="project" value="InterPro"/>
</dbReference>
<feature type="transmembrane region" description="Helical" evidence="6">
    <location>
        <begin position="52"/>
        <end position="73"/>
    </location>
</feature>